<evidence type="ECO:0000259" key="2">
    <source>
        <dbReference type="PROSITE" id="PS50830"/>
    </source>
</evidence>
<dbReference type="SUPFAM" id="SSF50199">
    <property type="entry name" value="Staphylococcal nuclease"/>
    <property type="match status" value="1"/>
</dbReference>
<evidence type="ECO:0000313" key="4">
    <source>
        <dbReference type="Proteomes" id="UP000725649"/>
    </source>
</evidence>
<dbReference type="Proteomes" id="UP000725649">
    <property type="component" value="Unassembled WGS sequence"/>
</dbReference>
<protein>
    <recommendedName>
        <fullName evidence="2">TNase-like domain-containing protein</fullName>
    </recommendedName>
</protein>
<feature type="domain" description="TNase-like" evidence="2">
    <location>
        <begin position="34"/>
        <end position="142"/>
    </location>
</feature>
<comment type="caution">
    <text evidence="3">The sequence shown here is derived from an EMBL/GenBank/DDBJ whole genome shotgun (WGS) entry which is preliminary data.</text>
</comment>
<dbReference type="SMART" id="SM00318">
    <property type="entry name" value="SNc"/>
    <property type="match status" value="1"/>
</dbReference>
<keyword evidence="1" id="KW-0732">Signal</keyword>
<dbReference type="PROSITE" id="PS50830">
    <property type="entry name" value="TNASE_3"/>
    <property type="match status" value="1"/>
</dbReference>
<reference evidence="3" key="1">
    <citation type="submission" date="2019-04" db="EMBL/GenBank/DDBJ databases">
        <title>Evolution of Biomass-Degrading Anaerobic Consortia Revealed by Metagenomics.</title>
        <authorList>
            <person name="Peng X."/>
        </authorList>
    </citation>
    <scope>NUCLEOTIDE SEQUENCE</scope>
    <source>
        <strain evidence="3">SIG66</strain>
    </source>
</reference>
<accession>A0A928DP33</accession>
<feature type="chain" id="PRO_5036829034" description="TNase-like domain-containing protein" evidence="1">
    <location>
        <begin position="28"/>
        <end position="142"/>
    </location>
</feature>
<gene>
    <name evidence="3" type="ORF">E7027_04335</name>
</gene>
<dbReference type="InterPro" id="IPR016071">
    <property type="entry name" value="Staphylococal_nuclease_OB-fold"/>
</dbReference>
<feature type="signal peptide" evidence="1">
    <location>
        <begin position="1"/>
        <end position="27"/>
    </location>
</feature>
<sequence length="142" mass="16110">MIFLKQKLKNNLLFCLFLLFLLVPASAEPQPTATFNSVKLGKVIDGDTFKVNLNCKYKIFCKAISVRVRGINTPELSAKEPAIKKKAQEAKQFTKDFLSKKKIKLKRCSRGKYFRLVCDVYANKESLAEALLAKELAVSYEL</sequence>
<dbReference type="EMBL" id="SUVG01000004">
    <property type="protein sequence ID" value="MBE6421342.1"/>
    <property type="molecule type" value="Genomic_DNA"/>
</dbReference>
<organism evidence="3 4">
    <name type="scientific">Candidatus Avelusimicrobium gallicola</name>
    <dbReference type="NCBI Taxonomy" id="2562704"/>
    <lineage>
        <taxon>Bacteria</taxon>
        <taxon>Pseudomonadati</taxon>
        <taxon>Elusimicrobiota</taxon>
        <taxon>Elusimicrobia</taxon>
        <taxon>Elusimicrobiales</taxon>
        <taxon>Elusimicrobiaceae</taxon>
        <taxon>Candidatus Avelusimicrobium</taxon>
    </lineage>
</organism>
<dbReference type="AlphaFoldDB" id="A0A928DP33"/>
<dbReference type="Pfam" id="PF00565">
    <property type="entry name" value="SNase"/>
    <property type="match status" value="1"/>
</dbReference>
<name>A0A928DP33_9BACT</name>
<dbReference type="InterPro" id="IPR035437">
    <property type="entry name" value="SNase_OB-fold_sf"/>
</dbReference>
<proteinExistence type="predicted"/>
<evidence type="ECO:0000256" key="1">
    <source>
        <dbReference type="SAM" id="SignalP"/>
    </source>
</evidence>
<evidence type="ECO:0000313" key="3">
    <source>
        <dbReference type="EMBL" id="MBE6421342.1"/>
    </source>
</evidence>
<dbReference type="Gene3D" id="2.40.50.90">
    <property type="match status" value="1"/>
</dbReference>